<protein>
    <submittedName>
        <fullName evidence="3">UDP-N-acetylglucosamine 2-epimerase (Non-hydrolyzing)</fullName>
    </submittedName>
</protein>
<evidence type="ECO:0000313" key="3">
    <source>
        <dbReference type="EMBL" id="GAA4311553.1"/>
    </source>
</evidence>
<dbReference type="Proteomes" id="UP001501207">
    <property type="component" value="Unassembled WGS sequence"/>
</dbReference>
<feature type="domain" description="UDP-N-acetylglucosamine 2-epimerase" evidence="2">
    <location>
        <begin position="21"/>
        <end position="349"/>
    </location>
</feature>
<comment type="similarity">
    <text evidence="1">Belongs to the UDP-N-acetylglucosamine 2-epimerase family.</text>
</comment>
<organism evidence="3 4">
    <name type="scientific">Compostibacter hankyongensis</name>
    <dbReference type="NCBI Taxonomy" id="1007089"/>
    <lineage>
        <taxon>Bacteria</taxon>
        <taxon>Pseudomonadati</taxon>
        <taxon>Bacteroidota</taxon>
        <taxon>Chitinophagia</taxon>
        <taxon>Chitinophagales</taxon>
        <taxon>Chitinophagaceae</taxon>
        <taxon>Compostibacter</taxon>
    </lineage>
</organism>
<dbReference type="PANTHER" id="PTHR43174:SF1">
    <property type="entry name" value="UDP-N-ACETYLGLUCOSAMINE 2-EPIMERASE"/>
    <property type="match status" value="1"/>
</dbReference>
<evidence type="ECO:0000313" key="4">
    <source>
        <dbReference type="Proteomes" id="UP001501207"/>
    </source>
</evidence>
<keyword evidence="4" id="KW-1185">Reference proteome</keyword>
<dbReference type="PANTHER" id="PTHR43174">
    <property type="entry name" value="UDP-N-ACETYLGLUCOSAMINE 2-EPIMERASE"/>
    <property type="match status" value="1"/>
</dbReference>
<dbReference type="CDD" id="cd03786">
    <property type="entry name" value="GTB_UDP-GlcNAc_2-Epimerase"/>
    <property type="match status" value="1"/>
</dbReference>
<name>A0ABP8FV13_9BACT</name>
<reference evidence="4" key="1">
    <citation type="journal article" date="2019" name="Int. J. Syst. Evol. Microbiol.">
        <title>The Global Catalogue of Microorganisms (GCM) 10K type strain sequencing project: providing services to taxonomists for standard genome sequencing and annotation.</title>
        <authorList>
            <consortium name="The Broad Institute Genomics Platform"/>
            <consortium name="The Broad Institute Genome Sequencing Center for Infectious Disease"/>
            <person name="Wu L."/>
            <person name="Ma J."/>
        </authorList>
    </citation>
    <scope>NUCLEOTIDE SEQUENCE [LARGE SCALE GENOMIC DNA]</scope>
    <source>
        <strain evidence="4">JCM 17664</strain>
    </source>
</reference>
<dbReference type="SUPFAM" id="SSF53756">
    <property type="entry name" value="UDP-Glycosyltransferase/glycogen phosphorylase"/>
    <property type="match status" value="1"/>
</dbReference>
<gene>
    <name evidence="3" type="primary">wecB_2</name>
    <name evidence="3" type="ORF">GCM10023143_20720</name>
</gene>
<dbReference type="InterPro" id="IPR003331">
    <property type="entry name" value="UDP_GlcNAc_Epimerase_2_dom"/>
</dbReference>
<dbReference type="InterPro" id="IPR029767">
    <property type="entry name" value="WecB-like"/>
</dbReference>
<evidence type="ECO:0000259" key="2">
    <source>
        <dbReference type="Pfam" id="PF02350"/>
    </source>
</evidence>
<dbReference type="Pfam" id="PF02350">
    <property type="entry name" value="Epimerase_2"/>
    <property type="match status" value="1"/>
</dbReference>
<proteinExistence type="inferred from homology"/>
<dbReference type="NCBIfam" id="TIGR00236">
    <property type="entry name" value="wecB"/>
    <property type="match status" value="1"/>
</dbReference>
<keyword evidence="1" id="KW-0413">Isomerase</keyword>
<evidence type="ECO:0000256" key="1">
    <source>
        <dbReference type="RuleBase" id="RU003513"/>
    </source>
</evidence>
<accession>A0ABP8FV13</accession>
<comment type="caution">
    <text evidence="3">The sequence shown here is derived from an EMBL/GenBank/DDBJ whole genome shotgun (WGS) entry which is preliminary data.</text>
</comment>
<dbReference type="EMBL" id="BAABFN010000004">
    <property type="protein sequence ID" value="GAA4311553.1"/>
    <property type="molecule type" value="Genomic_DNA"/>
</dbReference>
<sequence>MKIITVLGARPQFVKAAVVSREIKGHQNIDEVILHTGQHFDSKMSDVFFEDLQIPHPNYNLAINNMGHGAMTGRMLEKIEEILLKEVPDWVLVYGDTNSTIAGALAASKLHIKLAHVESGLRSFNMKMPEEINRILTDRISDKLFCPTQTAVENLTKEGFENDKIRFVGDVMLDAVHFYREFAKKPLVDLPHKFALCTLHRAENTDDANKLNNIIKSLNEISNKLPIILPLHPRTRNKLSDIIIDKNIIVIDPVGYFEMLYLLEHAELVFTDSGGLQKEAFWFKRFCITLREETEWVELVQQGCNICVGAEPKKILEAFNHFIENKHSINYDKSLYGDGNAGKLIIQELINSQ</sequence>
<dbReference type="RefSeq" id="WP_344978930.1">
    <property type="nucleotide sequence ID" value="NZ_BAABFN010000004.1"/>
</dbReference>
<dbReference type="Gene3D" id="3.40.50.2000">
    <property type="entry name" value="Glycogen Phosphorylase B"/>
    <property type="match status" value="2"/>
</dbReference>